<protein>
    <submittedName>
        <fullName evidence="2">Uncharacterized protein</fullName>
    </submittedName>
</protein>
<keyword evidence="1" id="KW-0472">Membrane</keyword>
<keyword evidence="1" id="KW-1133">Transmembrane helix</keyword>
<sequence length="53" mass="5497">MGAEPLPGGGVVLAEEQDDRLPSLETGVQIWGSAAAIQLTALVALLGRTVRRI</sequence>
<feature type="transmembrane region" description="Helical" evidence="1">
    <location>
        <begin position="28"/>
        <end position="47"/>
    </location>
</feature>
<gene>
    <name evidence="2" type="ORF">JF922_14265</name>
</gene>
<accession>A0A934N9Z5</accession>
<keyword evidence="3" id="KW-1185">Reference proteome</keyword>
<dbReference type="Proteomes" id="UP000612893">
    <property type="component" value="Unassembled WGS sequence"/>
</dbReference>
<dbReference type="AlphaFoldDB" id="A0A934N9Z5"/>
<proteinExistence type="predicted"/>
<evidence type="ECO:0000313" key="2">
    <source>
        <dbReference type="EMBL" id="MBJ7599224.1"/>
    </source>
</evidence>
<reference evidence="2" key="1">
    <citation type="submission" date="2020-10" db="EMBL/GenBank/DDBJ databases">
        <title>Ca. Dormibacterota MAGs.</title>
        <authorList>
            <person name="Montgomery K."/>
        </authorList>
    </citation>
    <scope>NUCLEOTIDE SEQUENCE [LARGE SCALE GENOMIC DNA]</scope>
    <source>
        <strain evidence="2">SC8812_S17_10</strain>
    </source>
</reference>
<dbReference type="EMBL" id="JAEKNR010000144">
    <property type="protein sequence ID" value="MBJ7599224.1"/>
    <property type="molecule type" value="Genomic_DNA"/>
</dbReference>
<evidence type="ECO:0000313" key="3">
    <source>
        <dbReference type="Proteomes" id="UP000612893"/>
    </source>
</evidence>
<keyword evidence="1" id="KW-0812">Transmembrane</keyword>
<organism evidence="2 3">
    <name type="scientific">Candidatus Nephthysia bennettiae</name>
    <dbReference type="NCBI Taxonomy" id="3127016"/>
    <lineage>
        <taxon>Bacteria</taxon>
        <taxon>Bacillati</taxon>
        <taxon>Candidatus Dormiibacterota</taxon>
        <taxon>Candidatus Dormibacteria</taxon>
        <taxon>Candidatus Dormibacterales</taxon>
        <taxon>Candidatus Dormibacteraceae</taxon>
        <taxon>Candidatus Nephthysia</taxon>
    </lineage>
</organism>
<name>A0A934N9Z5_9BACT</name>
<comment type="caution">
    <text evidence="2">The sequence shown here is derived from an EMBL/GenBank/DDBJ whole genome shotgun (WGS) entry which is preliminary data.</text>
</comment>
<dbReference type="RefSeq" id="WP_338202719.1">
    <property type="nucleotide sequence ID" value="NZ_JAEKNR010000144.1"/>
</dbReference>
<evidence type="ECO:0000256" key="1">
    <source>
        <dbReference type="SAM" id="Phobius"/>
    </source>
</evidence>